<dbReference type="OrthoDB" id="9806357at2"/>
<evidence type="ECO:0000256" key="1">
    <source>
        <dbReference type="SAM" id="SignalP"/>
    </source>
</evidence>
<dbReference type="EMBL" id="FUYA01000001">
    <property type="protein sequence ID" value="SKA63107.1"/>
    <property type="molecule type" value="Genomic_DNA"/>
</dbReference>
<keyword evidence="3" id="KW-1185">Reference proteome</keyword>
<dbReference type="Proteomes" id="UP000189733">
    <property type="component" value="Unassembled WGS sequence"/>
</dbReference>
<sequence>MKKFRTSLTLSTVLAASLLCVSPTVSHAINLTDSHLRTYQKFTVGSATERDAVRPIDRPAFVSAEDAALFLESDEQVFLEEPAVTGREALVYPLRVLARHEVVNLEQDGVLRSLTFCPLTGSLACFVGELDGTPFSLGTTGMLVSSNRVLYDRATGSKWSQILGQALGGQLKGKTLRRSPVIWTTWDKARAAYPNLRVLARPRSGTAPSKYGHNPYGEYKDLQSYFRNNALFFPPMHIDERFPLKEHIIGATDADAALAVSYSAMLKQKAISIDVGLSTIAALYDSRLGAVRLFSAVLEGQTLHFTASNGRIIDRETHSVWDPYGKAISGPLHSSQLRRLPETHSMWFAWKAFHPFTAYWNGKLHFPLPQ</sequence>
<evidence type="ECO:0000313" key="3">
    <source>
        <dbReference type="Proteomes" id="UP000189733"/>
    </source>
</evidence>
<reference evidence="2 3" key="1">
    <citation type="submission" date="2017-02" db="EMBL/GenBank/DDBJ databases">
        <authorList>
            <person name="Peterson S.W."/>
        </authorList>
    </citation>
    <scope>NUCLEOTIDE SEQUENCE [LARGE SCALE GENOMIC DNA]</scope>
    <source>
        <strain evidence="2 3">DSM 18034</strain>
    </source>
</reference>
<evidence type="ECO:0008006" key="4">
    <source>
        <dbReference type="Google" id="ProtNLM"/>
    </source>
</evidence>
<dbReference type="RefSeq" id="WP_078683410.1">
    <property type="nucleotide sequence ID" value="NZ_FUYA01000001.1"/>
</dbReference>
<keyword evidence="1" id="KW-0732">Signal</keyword>
<feature type="chain" id="PRO_5013341126" description="DUF3179 domain-containing protein" evidence="1">
    <location>
        <begin position="29"/>
        <end position="370"/>
    </location>
</feature>
<dbReference type="InterPro" id="IPR021516">
    <property type="entry name" value="DUF3179"/>
</dbReference>
<organism evidence="2 3">
    <name type="scientific">Desulfobaculum bizertense DSM 18034</name>
    <dbReference type="NCBI Taxonomy" id="1121442"/>
    <lineage>
        <taxon>Bacteria</taxon>
        <taxon>Pseudomonadati</taxon>
        <taxon>Thermodesulfobacteriota</taxon>
        <taxon>Desulfovibrionia</taxon>
        <taxon>Desulfovibrionales</taxon>
        <taxon>Desulfovibrionaceae</taxon>
        <taxon>Desulfobaculum</taxon>
    </lineage>
</organism>
<dbReference type="AlphaFoldDB" id="A0A1T4VDV6"/>
<name>A0A1T4VDV6_9BACT</name>
<protein>
    <recommendedName>
        <fullName evidence="4">DUF3179 domain-containing protein</fullName>
    </recommendedName>
</protein>
<proteinExistence type="predicted"/>
<accession>A0A1T4VDV6</accession>
<gene>
    <name evidence="2" type="ORF">SAMN02745702_00079</name>
</gene>
<dbReference type="Pfam" id="PF11376">
    <property type="entry name" value="DUF3179"/>
    <property type="match status" value="1"/>
</dbReference>
<feature type="signal peptide" evidence="1">
    <location>
        <begin position="1"/>
        <end position="28"/>
    </location>
</feature>
<evidence type="ECO:0000313" key="2">
    <source>
        <dbReference type="EMBL" id="SKA63107.1"/>
    </source>
</evidence>
<dbReference type="STRING" id="1121442.SAMN02745702_00079"/>